<comment type="caution">
    <text evidence="7">The sequence shown here is derived from an EMBL/GenBank/DDBJ whole genome shotgun (WGS) entry which is preliminary data.</text>
</comment>
<dbReference type="NCBIfam" id="NF008296">
    <property type="entry name" value="PRK11083.1"/>
    <property type="match status" value="1"/>
</dbReference>
<dbReference type="InterPro" id="IPR036388">
    <property type="entry name" value="WH-like_DNA-bd_sf"/>
</dbReference>
<dbReference type="InterPro" id="IPR001789">
    <property type="entry name" value="Sig_transdc_resp-reg_receiver"/>
</dbReference>
<dbReference type="EMBL" id="BAABGJ010000021">
    <property type="protein sequence ID" value="GAA4343058.1"/>
    <property type="molecule type" value="Genomic_DNA"/>
</dbReference>
<reference evidence="8" key="1">
    <citation type="journal article" date="2019" name="Int. J. Syst. Evol. Microbiol.">
        <title>The Global Catalogue of Microorganisms (GCM) 10K type strain sequencing project: providing services to taxonomists for standard genome sequencing and annotation.</title>
        <authorList>
            <consortium name="The Broad Institute Genomics Platform"/>
            <consortium name="The Broad Institute Genome Sequencing Center for Infectious Disease"/>
            <person name="Wu L."/>
            <person name="Ma J."/>
        </authorList>
    </citation>
    <scope>NUCLEOTIDE SEQUENCE [LARGE SCALE GENOMIC DNA]</scope>
    <source>
        <strain evidence="8">JCM 17804</strain>
    </source>
</reference>
<dbReference type="InterPro" id="IPR011006">
    <property type="entry name" value="CheY-like_superfamily"/>
</dbReference>
<dbReference type="SUPFAM" id="SSF46894">
    <property type="entry name" value="C-terminal effector domain of the bipartite response regulators"/>
    <property type="match status" value="1"/>
</dbReference>
<feature type="compositionally biased region" description="Low complexity" evidence="4">
    <location>
        <begin position="137"/>
        <end position="149"/>
    </location>
</feature>
<dbReference type="Gene3D" id="3.40.50.2300">
    <property type="match status" value="1"/>
</dbReference>
<dbReference type="PANTHER" id="PTHR48111:SF6">
    <property type="entry name" value="TRANSCRIPTIONAL REGULATORY PROTEIN CREB"/>
    <property type="match status" value="1"/>
</dbReference>
<dbReference type="Pfam" id="PF00072">
    <property type="entry name" value="Response_reg"/>
    <property type="match status" value="1"/>
</dbReference>
<evidence type="ECO:0000259" key="6">
    <source>
        <dbReference type="PROSITE" id="PS51755"/>
    </source>
</evidence>
<evidence type="ECO:0000256" key="3">
    <source>
        <dbReference type="PROSITE-ProRule" id="PRU01091"/>
    </source>
</evidence>
<evidence type="ECO:0000256" key="1">
    <source>
        <dbReference type="ARBA" id="ARBA00023125"/>
    </source>
</evidence>
<protein>
    <submittedName>
        <fullName evidence="7">Two-component system response regulator CreB</fullName>
    </submittedName>
</protein>
<keyword evidence="8" id="KW-1185">Reference proteome</keyword>
<feature type="DNA-binding region" description="OmpR/PhoB-type" evidence="3">
    <location>
        <begin position="149"/>
        <end position="248"/>
    </location>
</feature>
<dbReference type="PROSITE" id="PS50110">
    <property type="entry name" value="RESPONSE_REGULATORY"/>
    <property type="match status" value="1"/>
</dbReference>
<evidence type="ECO:0000256" key="4">
    <source>
        <dbReference type="SAM" id="MobiDB-lite"/>
    </source>
</evidence>
<dbReference type="InterPro" id="IPR001867">
    <property type="entry name" value="OmpR/PhoB-type_DNA-bd"/>
</dbReference>
<keyword evidence="1 3" id="KW-0238">DNA-binding</keyword>
<feature type="domain" description="Response regulatory" evidence="5">
    <location>
        <begin position="6"/>
        <end position="125"/>
    </location>
</feature>
<proteinExistence type="predicted"/>
<dbReference type="Pfam" id="PF00486">
    <property type="entry name" value="Trans_reg_C"/>
    <property type="match status" value="1"/>
</dbReference>
<dbReference type="SMART" id="SM00862">
    <property type="entry name" value="Trans_reg_C"/>
    <property type="match status" value="1"/>
</dbReference>
<gene>
    <name evidence="7" type="primary">creB</name>
    <name evidence="7" type="ORF">GCM10023165_25160</name>
</gene>
<dbReference type="RefSeq" id="WP_345538237.1">
    <property type="nucleotide sequence ID" value="NZ_BAABGJ010000021.1"/>
</dbReference>
<feature type="domain" description="OmpR/PhoB-type" evidence="6">
    <location>
        <begin position="149"/>
        <end position="248"/>
    </location>
</feature>
<name>A0ABP8HR63_9BURK</name>
<sequence>MFSPPRILIAEDESGIADTLQYVLKTDGFLPVWCPTAEEAIARFAAEPPALAILDVGLPDMNGFELFKRLQALNREQGGPEVPMLFLTARSDEIDRVVGLELGADDYVAKPFSPRELVARVRSILRRSGRGQGNGHVAPVPAPGRAAAPPVEDASPFALDAERMQIRYYGRLLELSRYEYGLLKLLVQRPGRVFTRDELLERVWDDASDSFDRTVDAHVKTLRAKLRAIAPDVEPIRTLRGTGYALHEDLPPQPR</sequence>
<dbReference type="Proteomes" id="UP001500975">
    <property type="component" value="Unassembled WGS sequence"/>
</dbReference>
<dbReference type="CDD" id="cd17574">
    <property type="entry name" value="REC_OmpR"/>
    <property type="match status" value="1"/>
</dbReference>
<dbReference type="Gene3D" id="6.10.250.690">
    <property type="match status" value="1"/>
</dbReference>
<dbReference type="CDD" id="cd00383">
    <property type="entry name" value="trans_reg_C"/>
    <property type="match status" value="1"/>
</dbReference>
<dbReference type="InterPro" id="IPR039420">
    <property type="entry name" value="WalR-like"/>
</dbReference>
<accession>A0ABP8HR63</accession>
<evidence type="ECO:0000313" key="7">
    <source>
        <dbReference type="EMBL" id="GAA4343058.1"/>
    </source>
</evidence>
<evidence type="ECO:0000259" key="5">
    <source>
        <dbReference type="PROSITE" id="PS50110"/>
    </source>
</evidence>
<dbReference type="Gene3D" id="1.10.10.10">
    <property type="entry name" value="Winged helix-like DNA-binding domain superfamily/Winged helix DNA-binding domain"/>
    <property type="match status" value="1"/>
</dbReference>
<evidence type="ECO:0000313" key="8">
    <source>
        <dbReference type="Proteomes" id="UP001500975"/>
    </source>
</evidence>
<dbReference type="PROSITE" id="PS51755">
    <property type="entry name" value="OMPR_PHOB"/>
    <property type="match status" value="1"/>
</dbReference>
<dbReference type="SUPFAM" id="SSF52172">
    <property type="entry name" value="CheY-like"/>
    <property type="match status" value="1"/>
</dbReference>
<dbReference type="PANTHER" id="PTHR48111">
    <property type="entry name" value="REGULATOR OF RPOS"/>
    <property type="match status" value="1"/>
</dbReference>
<dbReference type="SMART" id="SM00448">
    <property type="entry name" value="REC"/>
    <property type="match status" value="1"/>
</dbReference>
<feature type="region of interest" description="Disordered" evidence="4">
    <location>
        <begin position="129"/>
        <end position="149"/>
    </location>
</feature>
<dbReference type="InterPro" id="IPR016032">
    <property type="entry name" value="Sig_transdc_resp-reg_C-effctor"/>
</dbReference>
<feature type="modified residue" description="4-aspartylphosphate" evidence="2">
    <location>
        <position position="55"/>
    </location>
</feature>
<organism evidence="7 8">
    <name type="scientific">Variovorax defluvii</name>
    <dbReference type="NCBI Taxonomy" id="913761"/>
    <lineage>
        <taxon>Bacteria</taxon>
        <taxon>Pseudomonadati</taxon>
        <taxon>Pseudomonadota</taxon>
        <taxon>Betaproteobacteria</taxon>
        <taxon>Burkholderiales</taxon>
        <taxon>Comamonadaceae</taxon>
        <taxon>Variovorax</taxon>
    </lineage>
</organism>
<evidence type="ECO:0000256" key="2">
    <source>
        <dbReference type="PROSITE-ProRule" id="PRU00169"/>
    </source>
</evidence>
<keyword evidence="2" id="KW-0597">Phosphoprotein</keyword>